<keyword evidence="6 8" id="KW-1133">Transmembrane helix</keyword>
<dbReference type="CDD" id="cd16017">
    <property type="entry name" value="LptA"/>
    <property type="match status" value="1"/>
</dbReference>
<keyword evidence="2" id="KW-1003">Cell membrane</keyword>
<dbReference type="InterPro" id="IPR012549">
    <property type="entry name" value="EptA-like_N"/>
</dbReference>
<evidence type="ECO:0000256" key="7">
    <source>
        <dbReference type="ARBA" id="ARBA00023136"/>
    </source>
</evidence>
<evidence type="ECO:0000313" key="11">
    <source>
        <dbReference type="EMBL" id="NMH64025.1"/>
    </source>
</evidence>
<evidence type="ECO:0000256" key="2">
    <source>
        <dbReference type="ARBA" id="ARBA00022475"/>
    </source>
</evidence>
<keyword evidence="12" id="KW-1185">Reference proteome</keyword>
<dbReference type="PANTHER" id="PTHR30443:SF0">
    <property type="entry name" value="PHOSPHOETHANOLAMINE TRANSFERASE EPTA"/>
    <property type="match status" value="1"/>
</dbReference>
<dbReference type="InterPro" id="IPR058130">
    <property type="entry name" value="PEA_transf_C"/>
</dbReference>
<evidence type="ECO:0000256" key="6">
    <source>
        <dbReference type="ARBA" id="ARBA00022989"/>
    </source>
</evidence>
<proteinExistence type="predicted"/>
<dbReference type="RefSeq" id="WP_169562816.1">
    <property type="nucleotide sequence ID" value="NZ_JAAXYH010000001.1"/>
</dbReference>
<dbReference type="InterPro" id="IPR017850">
    <property type="entry name" value="Alkaline_phosphatase_core_sf"/>
</dbReference>
<dbReference type="GO" id="GO:0009244">
    <property type="term" value="P:lipopolysaccharide core region biosynthetic process"/>
    <property type="evidence" value="ECO:0007669"/>
    <property type="project" value="TreeGrafter"/>
</dbReference>
<evidence type="ECO:0000256" key="4">
    <source>
        <dbReference type="ARBA" id="ARBA00022679"/>
    </source>
</evidence>
<sequence>MLSKFKRLSANQFTLLITLFYVCVFNIPLFEIVKQGMENQGEVNLGFIASFPLFLICALGIIFSLFSVKFVLKPFFILLTLLSSSVFFAALKYGVVFDTGMIENTLQTNKAEAFTYINWASTVNFILTGLLPAYLIYRLDIEYKPMWKELGHKLGFMAILLTIIGGIAFFFFQNFVAFGRNNDEIKHYVIPTYFVGSAAKYINIHYLQKPLVYKQLGLDAKNTSVNANGKPNLLVLVVGETARAMNYQYYGYDRPTNAHTQDLGLISFADVASCGTATAVSLPCMFSQMTREQYEPRRARAQDSVLDVLRHAKLTVNWLDNDSGCKGVCDRVDFVQIDLSSDPKQCSGDYCLDQVLLDKLDDELALDSREDRVIVLHLIGSHGPTYYLRYPDDHRYFEPDCQRSDIQNCTNEQLVNTYDNSLRYTDYILSQVVKKLAAQQSRFDTGMLYVSDHGESLGEKGMYLHGAPYAMAPKEQTQVPMLAWLSPDFASDNNLSLSCVAEHAKQGGFSHDNLFSSLLGLMNVQTQAYDAGLDMFAGCRN</sequence>
<feature type="transmembrane region" description="Helical" evidence="8">
    <location>
        <begin position="12"/>
        <end position="33"/>
    </location>
</feature>
<feature type="domain" description="Phosphoethanolamine transferase N-terminal" evidence="10">
    <location>
        <begin position="55"/>
        <end position="204"/>
    </location>
</feature>
<protein>
    <submittedName>
        <fullName evidence="11">Phosphoethanolamine--lipid A transferase</fullName>
    </submittedName>
</protein>
<evidence type="ECO:0000256" key="1">
    <source>
        <dbReference type="ARBA" id="ARBA00004429"/>
    </source>
</evidence>
<comment type="caution">
    <text evidence="11">The sequence shown here is derived from an EMBL/GenBank/DDBJ whole genome shotgun (WGS) entry which is preliminary data.</text>
</comment>
<dbReference type="SUPFAM" id="SSF53649">
    <property type="entry name" value="Alkaline phosphatase-like"/>
    <property type="match status" value="1"/>
</dbReference>
<dbReference type="GO" id="GO:0005886">
    <property type="term" value="C:plasma membrane"/>
    <property type="evidence" value="ECO:0007669"/>
    <property type="project" value="UniProtKB-SubCell"/>
</dbReference>
<keyword evidence="7 8" id="KW-0472">Membrane</keyword>
<evidence type="ECO:0000256" key="5">
    <source>
        <dbReference type="ARBA" id="ARBA00022692"/>
    </source>
</evidence>
<dbReference type="InterPro" id="IPR000917">
    <property type="entry name" value="Sulfatase_N"/>
</dbReference>
<evidence type="ECO:0000259" key="10">
    <source>
        <dbReference type="Pfam" id="PF08019"/>
    </source>
</evidence>
<reference evidence="11" key="1">
    <citation type="submission" date="2020-04" db="EMBL/GenBank/DDBJ databases">
        <title>Description of Shewanella salipaludis sp. nov., isolated from a salt marsh.</title>
        <authorList>
            <person name="Park S."/>
            <person name="Yoon J.-H."/>
        </authorList>
    </citation>
    <scope>NUCLEOTIDE SEQUENCE</scope>
    <source>
        <strain evidence="11">SHSM-M6</strain>
    </source>
</reference>
<feature type="transmembrane region" description="Helical" evidence="8">
    <location>
        <begin position="158"/>
        <end position="178"/>
    </location>
</feature>
<comment type="subcellular location">
    <subcellularLocation>
        <location evidence="1">Cell inner membrane</location>
        <topology evidence="1">Multi-pass membrane protein</topology>
    </subcellularLocation>
</comment>
<organism evidence="11 12">
    <name type="scientific">Shewanella salipaludis</name>
    <dbReference type="NCBI Taxonomy" id="2723052"/>
    <lineage>
        <taxon>Bacteria</taxon>
        <taxon>Pseudomonadati</taxon>
        <taxon>Pseudomonadota</taxon>
        <taxon>Gammaproteobacteria</taxon>
        <taxon>Alteromonadales</taxon>
        <taxon>Shewanellaceae</taxon>
        <taxon>Shewanella</taxon>
    </lineage>
</organism>
<gene>
    <name evidence="11" type="ORF">HC757_02390</name>
</gene>
<feature type="transmembrane region" description="Helical" evidence="8">
    <location>
        <begin position="75"/>
        <end position="96"/>
    </location>
</feature>
<keyword evidence="4 11" id="KW-0808">Transferase</keyword>
<dbReference type="Gene3D" id="3.40.720.10">
    <property type="entry name" value="Alkaline Phosphatase, subunit A"/>
    <property type="match status" value="1"/>
</dbReference>
<accession>A0A972JIC5</accession>
<dbReference type="Pfam" id="PF08019">
    <property type="entry name" value="EptA_B_N"/>
    <property type="match status" value="1"/>
</dbReference>
<keyword evidence="5 8" id="KW-0812">Transmembrane</keyword>
<dbReference type="InterPro" id="IPR040423">
    <property type="entry name" value="PEA_transferase"/>
</dbReference>
<dbReference type="Pfam" id="PF00884">
    <property type="entry name" value="Sulfatase"/>
    <property type="match status" value="1"/>
</dbReference>
<dbReference type="EMBL" id="JAAXYH010000001">
    <property type="protein sequence ID" value="NMH64025.1"/>
    <property type="molecule type" value="Genomic_DNA"/>
</dbReference>
<feature type="transmembrane region" description="Helical" evidence="8">
    <location>
        <begin position="116"/>
        <end position="137"/>
    </location>
</feature>
<dbReference type="NCBIfam" id="NF028537">
    <property type="entry name" value="P_eth_NH2_trans"/>
    <property type="match status" value="1"/>
</dbReference>
<dbReference type="AlphaFoldDB" id="A0A972JIC5"/>
<feature type="transmembrane region" description="Helical" evidence="8">
    <location>
        <begin position="45"/>
        <end position="68"/>
    </location>
</feature>
<evidence type="ECO:0000313" key="12">
    <source>
        <dbReference type="Proteomes" id="UP000737113"/>
    </source>
</evidence>
<dbReference type="PANTHER" id="PTHR30443">
    <property type="entry name" value="INNER MEMBRANE PROTEIN"/>
    <property type="match status" value="1"/>
</dbReference>
<feature type="domain" description="Sulfatase N-terminal" evidence="9">
    <location>
        <begin position="234"/>
        <end position="524"/>
    </location>
</feature>
<evidence type="ECO:0000256" key="8">
    <source>
        <dbReference type="SAM" id="Phobius"/>
    </source>
</evidence>
<evidence type="ECO:0000256" key="3">
    <source>
        <dbReference type="ARBA" id="ARBA00022519"/>
    </source>
</evidence>
<keyword evidence="3" id="KW-0997">Cell inner membrane</keyword>
<dbReference type="GO" id="GO:0016776">
    <property type="term" value="F:phosphotransferase activity, phosphate group as acceptor"/>
    <property type="evidence" value="ECO:0007669"/>
    <property type="project" value="TreeGrafter"/>
</dbReference>
<name>A0A972JIC5_9GAMM</name>
<dbReference type="Proteomes" id="UP000737113">
    <property type="component" value="Unassembled WGS sequence"/>
</dbReference>
<evidence type="ECO:0000259" key="9">
    <source>
        <dbReference type="Pfam" id="PF00884"/>
    </source>
</evidence>